<dbReference type="Pfam" id="PF00675">
    <property type="entry name" value="Peptidase_M16"/>
    <property type="match status" value="1"/>
</dbReference>
<feature type="domain" description="Peptidase M16 N-terminal" evidence="2">
    <location>
        <begin position="13"/>
        <end position="160"/>
    </location>
</feature>
<comment type="similarity">
    <text evidence="1">Belongs to the peptidase M16 family.</text>
</comment>
<dbReference type="EMBL" id="JQAN02000010">
    <property type="protein sequence ID" value="PPD57966.1"/>
    <property type="molecule type" value="Genomic_DNA"/>
</dbReference>
<dbReference type="PANTHER" id="PTHR11851">
    <property type="entry name" value="METALLOPROTEASE"/>
    <property type="match status" value="1"/>
</dbReference>
<evidence type="ECO:0000313" key="5">
    <source>
        <dbReference type="Proteomes" id="UP000235653"/>
    </source>
</evidence>
<dbReference type="Pfam" id="PF05193">
    <property type="entry name" value="Peptidase_M16_C"/>
    <property type="match status" value="1"/>
</dbReference>
<evidence type="ECO:0000256" key="1">
    <source>
        <dbReference type="ARBA" id="ARBA00007261"/>
    </source>
</evidence>
<evidence type="ECO:0000259" key="3">
    <source>
        <dbReference type="Pfam" id="PF05193"/>
    </source>
</evidence>
<organism evidence="4 5">
    <name type="scientific">Dehalogenimonas etheniformans</name>
    <dbReference type="NCBI Taxonomy" id="1536648"/>
    <lineage>
        <taxon>Bacteria</taxon>
        <taxon>Bacillati</taxon>
        <taxon>Chloroflexota</taxon>
        <taxon>Dehalococcoidia</taxon>
        <taxon>Dehalococcoidales</taxon>
        <taxon>Dehalococcoidaceae</taxon>
        <taxon>Dehalogenimonas</taxon>
    </lineage>
</organism>
<comment type="caution">
    <text evidence="4">The sequence shown here is derived from an EMBL/GenBank/DDBJ whole genome shotgun (WGS) entry which is preliminary data.</text>
</comment>
<gene>
    <name evidence="4" type="ORF">JP09_006665</name>
</gene>
<keyword evidence="5" id="KW-1185">Reference proteome</keyword>
<evidence type="ECO:0000313" key="4">
    <source>
        <dbReference type="EMBL" id="PPD57966.1"/>
    </source>
</evidence>
<accession>A0A2P5P6N6</accession>
<dbReference type="InterPro" id="IPR011249">
    <property type="entry name" value="Metalloenz_LuxS/M16"/>
</dbReference>
<dbReference type="SUPFAM" id="SSF63411">
    <property type="entry name" value="LuxS/MPP-like metallohydrolase"/>
    <property type="match status" value="2"/>
</dbReference>
<dbReference type="InterPro" id="IPR050361">
    <property type="entry name" value="MPP/UQCRC_Complex"/>
</dbReference>
<dbReference type="Proteomes" id="UP000235653">
    <property type="component" value="Unassembled WGS sequence"/>
</dbReference>
<dbReference type="OrthoDB" id="9811314at2"/>
<feature type="domain" description="Peptidase M16 C-terminal" evidence="3">
    <location>
        <begin position="167"/>
        <end position="340"/>
    </location>
</feature>
<dbReference type="AlphaFoldDB" id="A0A2P5P6N6"/>
<dbReference type="PANTHER" id="PTHR11851:SF49">
    <property type="entry name" value="MITOCHONDRIAL-PROCESSING PEPTIDASE SUBUNIT ALPHA"/>
    <property type="match status" value="1"/>
</dbReference>
<dbReference type="Gene3D" id="3.30.830.10">
    <property type="entry name" value="Metalloenzyme, LuxS/M16 peptidase-like"/>
    <property type="match status" value="2"/>
</dbReference>
<name>A0A2P5P6N6_9CHLR</name>
<protein>
    <submittedName>
        <fullName evidence="4">Insulinase family protein</fullName>
    </submittedName>
</protein>
<dbReference type="InterPro" id="IPR011765">
    <property type="entry name" value="Pept_M16_N"/>
</dbReference>
<evidence type="ECO:0000259" key="2">
    <source>
        <dbReference type="Pfam" id="PF00675"/>
    </source>
</evidence>
<reference evidence="4 5" key="1">
    <citation type="journal article" date="2017" name="ISME J.">
        <title>Grape pomace compost harbors organohalide-respiring Dehalogenimonas species with novel reductive dehalogenase genes.</title>
        <authorList>
            <person name="Yang Y."/>
            <person name="Higgins S.A."/>
            <person name="Yan J."/>
            <person name="Simsir B."/>
            <person name="Chourey K."/>
            <person name="Iyer R."/>
            <person name="Hettich R.L."/>
            <person name="Baldwin B."/>
            <person name="Ogles D.M."/>
            <person name="Loffler F.E."/>
        </authorList>
    </citation>
    <scope>NUCLEOTIDE SEQUENCE [LARGE SCALE GENOMIC DNA]</scope>
    <source>
        <strain evidence="4 5">GP</strain>
    </source>
</reference>
<dbReference type="InterPro" id="IPR007863">
    <property type="entry name" value="Peptidase_M16_C"/>
</dbReference>
<dbReference type="RefSeq" id="WP_102330976.1">
    <property type="nucleotide sequence ID" value="NZ_CP058566.2"/>
</dbReference>
<sequence length="422" mass="46680">MYHKTVLPNGLRLLSQEMPQTLSVSICLFVGTGSRYETEPISGISHFIEHVLFRGTEKRPTSRAISESIEGIGGILNGGTDRETTVYWAKAPRDHFVSTLDTLSDMLLHSKFDPSDIEKERQVIVEEIHMSEDQPDQKACQLIDTVLWPDHPLGRDIAGTERSVGAITRDDMGGYMARHYLPQNTVVAIAGGVARKDILSAINDKFGDWQPGSSVAPPFPPFIRTDGERLIAETRDIEQDHFLLALPALSIADPRRYTESLLNVILGEGMSSRLFSEIRDKMGLAYAIHSYAEFLKDTGALTVAASVDPDNLLKAIEAVIKELNLLKSTLTAQELAKAKELSKGRLALRLEDSRHVASWLGGQEILTAEVLTPEEVIKRIEKVTLDDLRDLADDLIREDRMRLSLVGPVADEKPLKNLIGAG</sequence>
<dbReference type="GO" id="GO:0046872">
    <property type="term" value="F:metal ion binding"/>
    <property type="evidence" value="ECO:0007669"/>
    <property type="project" value="InterPro"/>
</dbReference>
<proteinExistence type="inferred from homology"/>